<gene>
    <name evidence="6" type="ORF">D5R93_04550</name>
</gene>
<keyword evidence="7" id="KW-1185">Reference proteome</keyword>
<dbReference type="RefSeq" id="WP_120204060.1">
    <property type="nucleotide sequence ID" value="NZ_CP032514.1"/>
</dbReference>
<protein>
    <recommendedName>
        <fullName evidence="3">Prokaryotic ubiquitin-like protein Pup</fullName>
    </recommendedName>
    <alternativeName>
        <fullName evidence="4">Bacterial ubiquitin-like modifier</fullName>
    </alternativeName>
</protein>
<feature type="region of interest" description="Disordered" evidence="5">
    <location>
        <begin position="1"/>
        <end position="34"/>
    </location>
</feature>
<comment type="similarity">
    <text evidence="2">Belongs to the prokaryotic ubiquitin-like protein family.</text>
</comment>
<accession>A0ABM6Z307</accession>
<dbReference type="Pfam" id="PF05639">
    <property type="entry name" value="Pup"/>
    <property type="match status" value="1"/>
</dbReference>
<evidence type="ECO:0000313" key="6">
    <source>
        <dbReference type="EMBL" id="AYD89512.1"/>
    </source>
</evidence>
<evidence type="ECO:0000313" key="7">
    <source>
        <dbReference type="Proteomes" id="UP000273001"/>
    </source>
</evidence>
<evidence type="ECO:0000256" key="4">
    <source>
        <dbReference type="ARBA" id="ARBA00032321"/>
    </source>
</evidence>
<reference evidence="6 7" key="1">
    <citation type="submission" date="2018-09" db="EMBL/GenBank/DDBJ databases">
        <authorList>
            <person name="Li J."/>
        </authorList>
    </citation>
    <scope>NUCLEOTIDE SEQUENCE [LARGE SCALE GENOMIC DNA]</scope>
    <source>
        <strain evidence="6 7">2129</strain>
    </source>
</reference>
<dbReference type="EMBL" id="CP032514">
    <property type="protein sequence ID" value="AYD89512.1"/>
    <property type="molecule type" value="Genomic_DNA"/>
</dbReference>
<dbReference type="Proteomes" id="UP000273001">
    <property type="component" value="Chromosome"/>
</dbReference>
<sequence length="61" mass="6596">MSEFAQPSRSHHDDPAPDDTPPPPRGPARGQDLDSVLDVIDEVLAVDAQEFVRGFVQKGGQ</sequence>
<organism evidence="6 7">
    <name type="scientific">Actinomyces lilanjuaniae</name>
    <dbReference type="NCBI Taxonomy" id="2321394"/>
    <lineage>
        <taxon>Bacteria</taxon>
        <taxon>Bacillati</taxon>
        <taxon>Actinomycetota</taxon>
        <taxon>Actinomycetes</taxon>
        <taxon>Actinomycetales</taxon>
        <taxon>Actinomycetaceae</taxon>
        <taxon>Actinomyces</taxon>
    </lineage>
</organism>
<proteinExistence type="inferred from homology"/>
<evidence type="ECO:0000256" key="3">
    <source>
        <dbReference type="ARBA" id="ARBA00016748"/>
    </source>
</evidence>
<dbReference type="InterPro" id="IPR008515">
    <property type="entry name" value="Ubiquitin-like_Pup"/>
</dbReference>
<evidence type="ECO:0000256" key="1">
    <source>
        <dbReference type="ARBA" id="ARBA00004707"/>
    </source>
</evidence>
<name>A0ABM6Z307_9ACTO</name>
<evidence type="ECO:0000256" key="2">
    <source>
        <dbReference type="ARBA" id="ARBA00010616"/>
    </source>
</evidence>
<evidence type="ECO:0000256" key="5">
    <source>
        <dbReference type="SAM" id="MobiDB-lite"/>
    </source>
</evidence>
<dbReference type="NCBIfam" id="TIGR03687">
    <property type="entry name" value="pupylate_cterm"/>
    <property type="match status" value="1"/>
</dbReference>
<comment type="pathway">
    <text evidence="1">Protein degradation; proteasomal Pup-dependent pathway.</text>
</comment>